<evidence type="ECO:0000313" key="10">
    <source>
        <dbReference type="EMBL" id="KZF21115.1"/>
    </source>
</evidence>
<evidence type="ECO:0000256" key="2">
    <source>
        <dbReference type="ARBA" id="ARBA00010082"/>
    </source>
</evidence>
<dbReference type="OMA" id="WNASKDQ"/>
<dbReference type="InParanoid" id="A0A165FLF4"/>
<dbReference type="RefSeq" id="XP_018186670.1">
    <property type="nucleotide sequence ID" value="XM_018332963.1"/>
</dbReference>
<reference evidence="10 11" key="1">
    <citation type="journal article" date="2016" name="Fungal Biol.">
        <title>The genome of Xylona heveae provides a window into fungal endophytism.</title>
        <authorList>
            <person name="Gazis R."/>
            <person name="Kuo A."/>
            <person name="Riley R."/>
            <person name="LaButti K."/>
            <person name="Lipzen A."/>
            <person name="Lin J."/>
            <person name="Amirebrahimi M."/>
            <person name="Hesse C.N."/>
            <person name="Spatafora J.W."/>
            <person name="Henrissat B."/>
            <person name="Hainaut M."/>
            <person name="Grigoriev I.V."/>
            <person name="Hibbett D.S."/>
        </authorList>
    </citation>
    <scope>NUCLEOTIDE SEQUENCE [LARGE SCALE GENOMIC DNA]</scope>
    <source>
        <strain evidence="10 11">TC161</strain>
    </source>
</reference>
<feature type="region of interest" description="Disordered" evidence="8">
    <location>
        <begin position="108"/>
        <end position="418"/>
    </location>
</feature>
<comment type="subcellular location">
    <subcellularLocation>
        <location evidence="1">Preautophagosomal structure</location>
    </subcellularLocation>
</comment>
<comment type="function">
    <text evidence="7">Plays a role in autophagy. Functions at the preautophagosomal structure (PAS) in order to form normal autophagosomes under starvation conditions. Also plays a role in mitophagy and regulation of filamentous growth.</text>
</comment>
<feature type="compositionally biased region" description="Polar residues" evidence="8">
    <location>
        <begin position="403"/>
        <end position="418"/>
    </location>
</feature>
<dbReference type="EMBL" id="KV407461">
    <property type="protein sequence ID" value="KZF21115.1"/>
    <property type="molecule type" value="Genomic_DNA"/>
</dbReference>
<dbReference type="InterPro" id="IPR040666">
    <property type="entry name" value="Atg29_N"/>
</dbReference>
<keyword evidence="6" id="KW-0072">Autophagy</keyword>
<organism evidence="10 11">
    <name type="scientific">Xylona heveae (strain CBS 132557 / TC161)</name>
    <dbReference type="NCBI Taxonomy" id="1328760"/>
    <lineage>
        <taxon>Eukaryota</taxon>
        <taxon>Fungi</taxon>
        <taxon>Dikarya</taxon>
        <taxon>Ascomycota</taxon>
        <taxon>Pezizomycotina</taxon>
        <taxon>Xylonomycetes</taxon>
        <taxon>Xylonales</taxon>
        <taxon>Xylonaceae</taxon>
        <taxon>Xylona</taxon>
    </lineage>
</organism>
<evidence type="ECO:0000256" key="3">
    <source>
        <dbReference type="ARBA" id="ARBA00013784"/>
    </source>
</evidence>
<comment type="similarity">
    <text evidence="2">Belongs to the ATG29 family.</text>
</comment>
<evidence type="ECO:0000256" key="5">
    <source>
        <dbReference type="ARBA" id="ARBA00022927"/>
    </source>
</evidence>
<dbReference type="PANTHER" id="PTHR40012">
    <property type="entry name" value="AUTOPHAGY-RELATED PROTEIN 29"/>
    <property type="match status" value="1"/>
</dbReference>
<evidence type="ECO:0000256" key="8">
    <source>
        <dbReference type="SAM" id="MobiDB-lite"/>
    </source>
</evidence>
<dbReference type="GO" id="GO:0015031">
    <property type="term" value="P:protein transport"/>
    <property type="evidence" value="ECO:0007669"/>
    <property type="project" value="UniProtKB-KW"/>
</dbReference>
<dbReference type="Proteomes" id="UP000076632">
    <property type="component" value="Unassembled WGS sequence"/>
</dbReference>
<evidence type="ECO:0000313" key="11">
    <source>
        <dbReference type="Proteomes" id="UP000076632"/>
    </source>
</evidence>
<dbReference type="OrthoDB" id="10259236at2759"/>
<proteinExistence type="inferred from homology"/>
<keyword evidence="5" id="KW-0653">Protein transport</keyword>
<keyword evidence="4" id="KW-0813">Transport</keyword>
<feature type="compositionally biased region" description="Low complexity" evidence="8">
    <location>
        <begin position="350"/>
        <end position="381"/>
    </location>
</feature>
<evidence type="ECO:0000256" key="6">
    <source>
        <dbReference type="ARBA" id="ARBA00023006"/>
    </source>
</evidence>
<dbReference type="InterPro" id="IPR039362">
    <property type="entry name" value="ATG29_sf"/>
</dbReference>
<feature type="domain" description="Atg29 N-terminal" evidence="9">
    <location>
        <begin position="24"/>
        <end position="77"/>
    </location>
</feature>
<protein>
    <recommendedName>
        <fullName evidence="3">Autophagy-related protein 29</fullName>
    </recommendedName>
</protein>
<keyword evidence="11" id="KW-1185">Reference proteome</keyword>
<sequence>MAAIPDHILTQPGERRPSPPNVHFTVFIRLPFPRGDFVDPPPVDWDASKDRSLWKVLSQASRSADINWHDLADQFEVTLPFLLQQAAWLYERQLSQVRAQMRKVGNPLLAGGSATSTPTSLGGPQSNSTMKRGPSGSTAPRIPSSLSMRSRDSPVPRPDTIGLNAQAKISGTSLSRTSSSNTATQSRQYLPLHLGQTTSRSIRSSFPQPLKSQPAAKALPKATDAGRAADSTGVESPKLPSNDDDSPEEDSSSSSSDSDSGVQNYRSQIFRRPPRFAAGKASAGRYDEGDDEDEEEDDGSPAFLPFSNPSTVPTHDSNATLRTGAQQQQAPPRRTFPGNISRQRLTTEHSSASSTSSNAAAAAQNEAAPIQQRGPGPLSPRRPGELAALSPRRRATVREGSDGTPSMGSSFSDLDDASVTQSALEEALLSNMQHGGVASRMSSISQALRSRYL</sequence>
<dbReference type="PANTHER" id="PTHR40012:SF1">
    <property type="entry name" value="AUTOPHAGY-RELATED PROTEIN 29"/>
    <property type="match status" value="1"/>
</dbReference>
<evidence type="ECO:0000256" key="4">
    <source>
        <dbReference type="ARBA" id="ARBA00022448"/>
    </source>
</evidence>
<gene>
    <name evidence="10" type="ORF">L228DRAFT_248880</name>
</gene>
<evidence type="ECO:0000259" key="9">
    <source>
        <dbReference type="Pfam" id="PF18388"/>
    </source>
</evidence>
<dbReference type="FunFam" id="1.10.10.2570:FF:000001">
    <property type="entry name" value="Autophagy-related protein 29"/>
    <property type="match status" value="1"/>
</dbReference>
<feature type="compositionally biased region" description="Low complexity" evidence="8">
    <location>
        <begin position="170"/>
        <end position="184"/>
    </location>
</feature>
<dbReference type="Pfam" id="PF18388">
    <property type="entry name" value="ATG29_N"/>
    <property type="match status" value="1"/>
</dbReference>
<dbReference type="Gene3D" id="1.10.10.2570">
    <property type="match status" value="1"/>
</dbReference>
<feature type="compositionally biased region" description="Polar residues" evidence="8">
    <location>
        <begin position="113"/>
        <end position="148"/>
    </location>
</feature>
<dbReference type="GeneID" id="28898100"/>
<dbReference type="GO" id="GO:0000045">
    <property type="term" value="P:autophagosome assembly"/>
    <property type="evidence" value="ECO:0007669"/>
    <property type="project" value="InterPro"/>
</dbReference>
<dbReference type="InterPro" id="IPR039113">
    <property type="entry name" value="ATG29"/>
</dbReference>
<dbReference type="GO" id="GO:0000407">
    <property type="term" value="C:phagophore assembly site"/>
    <property type="evidence" value="ECO:0007669"/>
    <property type="project" value="UniProtKB-SubCell"/>
</dbReference>
<dbReference type="STRING" id="1328760.A0A165FLF4"/>
<evidence type="ECO:0000256" key="7">
    <source>
        <dbReference type="ARBA" id="ARBA00060351"/>
    </source>
</evidence>
<feature type="compositionally biased region" description="Acidic residues" evidence="8">
    <location>
        <begin position="288"/>
        <end position="299"/>
    </location>
</feature>
<dbReference type="AlphaFoldDB" id="A0A165FLF4"/>
<feature type="compositionally biased region" description="Acidic residues" evidence="8">
    <location>
        <begin position="242"/>
        <end position="251"/>
    </location>
</feature>
<evidence type="ECO:0000256" key="1">
    <source>
        <dbReference type="ARBA" id="ARBA00004329"/>
    </source>
</evidence>
<name>A0A165FLF4_XYLHT</name>
<accession>A0A165FLF4</accession>
<feature type="compositionally biased region" description="Polar residues" evidence="8">
    <location>
        <begin position="195"/>
        <end position="211"/>
    </location>
</feature>
<feature type="compositionally biased region" description="Polar residues" evidence="8">
    <location>
        <begin position="307"/>
        <end position="330"/>
    </location>
</feature>